<sequence>MSDKALEERIAKIKKKNEEIKRRHLEVEADKQNAAKLNALVKMTPSEDWPVGGRSSSPPRNQGSGRLKCSEVYKFQQNGGSKKISSFGEQYRVGPENSKNEQSHPEYEAWRAERVRIDNDRINRQKTAEGQWRREWDHEKIIQEEHERFPSRGPRGGGYRRTNSWGTNSNQQTNQDYNTYKENTGSASPQIPMRDRGCRGSGAPRVGKSNMRGRRLVEQSPPLSSDQMVVNEEKAPAHCERSVISDGESIKISVPNDSTSVVRRVKVNAPIIAGTGRVGPRQKIRISYSSQSEDETPYCRSIEILSNNINSSLDVNASNRSDSTATSKPPLPPFSGLKNEAPRPRRQRVKRLEHRKRIERSDSDKTEDSADNNDSEKGNESGGDDSWEDVTTTSGTESTCEEMSPQNKSENVLVITASDNTLTDDSISFTDMTHDHDLTIDNIQNEDHNISVSGAVASENDNKSTQESAHVVADTKTDLANDL</sequence>
<dbReference type="AlphaFoldDB" id="A0AAD8EKL0"/>
<dbReference type="PANTHER" id="PTHR15635:SF12">
    <property type="entry name" value="HABP4_PAI-RBP1 DOMAIN-CONTAINING PROTEIN"/>
    <property type="match status" value="1"/>
</dbReference>
<feature type="compositionally biased region" description="Basic residues" evidence="4">
    <location>
        <begin position="344"/>
        <end position="358"/>
    </location>
</feature>
<gene>
    <name evidence="5" type="ORF">L9F63_014746</name>
</gene>
<feature type="compositionally biased region" description="Basic and acidic residues" evidence="4">
    <location>
        <begin position="359"/>
        <end position="379"/>
    </location>
</feature>
<feature type="compositionally biased region" description="Polar residues" evidence="4">
    <location>
        <begin position="314"/>
        <end position="327"/>
    </location>
</feature>
<evidence type="ECO:0000256" key="1">
    <source>
        <dbReference type="ARBA" id="ARBA00022553"/>
    </source>
</evidence>
<feature type="compositionally biased region" description="Low complexity" evidence="4">
    <location>
        <begin position="391"/>
        <end position="404"/>
    </location>
</feature>
<feature type="region of interest" description="Disordered" evidence="4">
    <location>
        <begin position="313"/>
        <end position="410"/>
    </location>
</feature>
<feature type="compositionally biased region" description="Polar residues" evidence="4">
    <location>
        <begin position="75"/>
        <end position="88"/>
    </location>
</feature>
<keyword evidence="2 3" id="KW-0175">Coiled coil</keyword>
<name>A0AAD8EKL0_DIPPU</name>
<dbReference type="PANTHER" id="PTHR15635">
    <property type="entry name" value="COILED-COIL DOMAIN CONTAINING PROTEIN 9"/>
    <property type="match status" value="1"/>
</dbReference>
<reference evidence="5" key="1">
    <citation type="journal article" date="2023" name="IScience">
        <title>Live-bearing cockroach genome reveals convergent evolutionary mechanisms linked to viviparity in insects and beyond.</title>
        <authorList>
            <person name="Fouks B."/>
            <person name="Harrison M.C."/>
            <person name="Mikhailova A.A."/>
            <person name="Marchal E."/>
            <person name="English S."/>
            <person name="Carruthers M."/>
            <person name="Jennings E.C."/>
            <person name="Chiamaka E.L."/>
            <person name="Frigard R.A."/>
            <person name="Pippel M."/>
            <person name="Attardo G.M."/>
            <person name="Benoit J.B."/>
            <person name="Bornberg-Bauer E."/>
            <person name="Tobe S.S."/>
        </authorList>
    </citation>
    <scope>NUCLEOTIDE SEQUENCE</scope>
    <source>
        <strain evidence="5">Stay&amp;Tobe</strain>
    </source>
</reference>
<feature type="compositionally biased region" description="Polar residues" evidence="4">
    <location>
        <begin position="162"/>
        <end position="189"/>
    </location>
</feature>
<feature type="region of interest" description="Disordered" evidence="4">
    <location>
        <begin position="144"/>
        <end position="208"/>
    </location>
</feature>
<feature type="compositionally biased region" description="Polar residues" evidence="4">
    <location>
        <begin position="54"/>
        <end position="64"/>
    </location>
</feature>
<feature type="compositionally biased region" description="Basic and acidic residues" evidence="4">
    <location>
        <begin position="473"/>
        <end position="483"/>
    </location>
</feature>
<dbReference type="Proteomes" id="UP001233999">
    <property type="component" value="Unassembled WGS sequence"/>
</dbReference>
<feature type="coiled-coil region" evidence="3">
    <location>
        <begin position="3"/>
        <end position="35"/>
    </location>
</feature>
<evidence type="ECO:0000313" key="5">
    <source>
        <dbReference type="EMBL" id="KAJ9593698.1"/>
    </source>
</evidence>
<dbReference type="EMBL" id="JASPKZ010003413">
    <property type="protein sequence ID" value="KAJ9593698.1"/>
    <property type="molecule type" value="Genomic_DNA"/>
</dbReference>
<feature type="region of interest" description="Disordered" evidence="4">
    <location>
        <begin position="44"/>
        <end position="106"/>
    </location>
</feature>
<evidence type="ECO:0000256" key="2">
    <source>
        <dbReference type="ARBA" id="ARBA00023054"/>
    </source>
</evidence>
<feature type="region of interest" description="Disordered" evidence="4">
    <location>
        <begin position="457"/>
        <end position="483"/>
    </location>
</feature>
<evidence type="ECO:0000256" key="3">
    <source>
        <dbReference type="SAM" id="Coils"/>
    </source>
</evidence>
<organism evidence="5 6">
    <name type="scientific">Diploptera punctata</name>
    <name type="common">Pacific beetle cockroach</name>
    <dbReference type="NCBI Taxonomy" id="6984"/>
    <lineage>
        <taxon>Eukaryota</taxon>
        <taxon>Metazoa</taxon>
        <taxon>Ecdysozoa</taxon>
        <taxon>Arthropoda</taxon>
        <taxon>Hexapoda</taxon>
        <taxon>Insecta</taxon>
        <taxon>Pterygota</taxon>
        <taxon>Neoptera</taxon>
        <taxon>Polyneoptera</taxon>
        <taxon>Dictyoptera</taxon>
        <taxon>Blattodea</taxon>
        <taxon>Blaberoidea</taxon>
        <taxon>Blaberidae</taxon>
        <taxon>Diplopterinae</taxon>
        <taxon>Diploptera</taxon>
    </lineage>
</organism>
<evidence type="ECO:0000256" key="4">
    <source>
        <dbReference type="SAM" id="MobiDB-lite"/>
    </source>
</evidence>
<dbReference type="Pfam" id="PF15266">
    <property type="entry name" value="DUF4594"/>
    <property type="match status" value="1"/>
</dbReference>
<dbReference type="InterPro" id="IPR029336">
    <property type="entry name" value="DUF4594"/>
</dbReference>
<keyword evidence="1" id="KW-0597">Phosphoprotein</keyword>
<evidence type="ECO:0000313" key="6">
    <source>
        <dbReference type="Proteomes" id="UP001233999"/>
    </source>
</evidence>
<keyword evidence="6" id="KW-1185">Reference proteome</keyword>
<comment type="caution">
    <text evidence="5">The sequence shown here is derived from an EMBL/GenBank/DDBJ whole genome shotgun (WGS) entry which is preliminary data.</text>
</comment>
<accession>A0AAD8EKL0</accession>
<protein>
    <submittedName>
        <fullName evidence="5">Uncharacterized protein</fullName>
    </submittedName>
</protein>
<proteinExistence type="predicted"/>
<reference evidence="5" key="2">
    <citation type="submission" date="2023-05" db="EMBL/GenBank/DDBJ databases">
        <authorList>
            <person name="Fouks B."/>
        </authorList>
    </citation>
    <scope>NUCLEOTIDE SEQUENCE</scope>
    <source>
        <strain evidence="5">Stay&amp;Tobe</strain>
        <tissue evidence="5">Testes</tissue>
    </source>
</reference>